<feature type="compositionally biased region" description="Basic and acidic residues" evidence="1">
    <location>
        <begin position="27"/>
        <end position="38"/>
    </location>
</feature>
<name>A0A9N7AAZ4_9RHAB</name>
<reference evidence="2" key="1">
    <citation type="journal article" date="2022" name="bioRxiv">
        <title>Unlocking the hidden genetic diversity of varicosaviruses, the neglected plant rhabdoviruses.</title>
        <authorList>
            <person name="Bejerman N."/>
            <person name="Dietzgen R.G."/>
            <person name="Debat H."/>
        </authorList>
    </citation>
    <scope>NUCLEOTIDE SEQUENCE</scope>
</reference>
<sequence>MPPRKQKPVVTRSQISTRSQTVSNESKTQDLEPSKDTELMEVTSPEGLNLKAPASKKKDEKTLANISELGLDNLGGDEDNESGERIESSQEANSEESQHVIKKDTVIRKPDIPKPVKGSQLKKDAQIAAAKLKLSLEEESKSKRKSKESQFTPEQLEKMRIENVFLTNLQAVMTGTGEPASDIELNDALLLFRDNPDVDLGYFFFYIRGIRKGIAKMNSRIDSDLKEICERLNGTHKMYQATQRSLEKTCLEMSSAVFGQGKFKGQKPVVSQQVKPEGLNISQPVLVESKLKRKESPSVSTIEVKKLKKSTSKAVPLSSVSSSKEKIEPKLVLETADDYANAMRTTVARIENLIKGKAEILDFFEAAKTFSKEDWEKAYKDFDKEFIQKVLEVTKKLGIDRAKKEKSKRV</sequence>
<feature type="region of interest" description="Disordered" evidence="1">
    <location>
        <begin position="1"/>
        <end position="123"/>
    </location>
</feature>
<feature type="compositionally biased region" description="Polar residues" evidence="1">
    <location>
        <begin position="11"/>
        <end position="26"/>
    </location>
</feature>
<organism evidence="2">
    <name type="scientific">Brassica virus 1_Nap</name>
    <dbReference type="NCBI Taxonomy" id="2977957"/>
    <lineage>
        <taxon>Viruses</taxon>
        <taxon>Riboviria</taxon>
        <taxon>Orthornavirae</taxon>
        <taxon>Negarnaviricota</taxon>
        <taxon>Haploviricotina</taxon>
        <taxon>Monjiviricetes</taxon>
        <taxon>Mononegavirales</taxon>
        <taxon>Rhabdoviridae</taxon>
    </lineage>
</organism>
<accession>A0A9N7AAZ4</accession>
<proteinExistence type="predicted"/>
<feature type="compositionally biased region" description="Basic and acidic residues" evidence="1">
    <location>
        <begin position="96"/>
        <end position="114"/>
    </location>
</feature>
<evidence type="ECO:0000313" key="2">
    <source>
        <dbReference type="EMBL" id="DAZ90678.1"/>
    </source>
</evidence>
<dbReference type="EMBL" id="BK061754">
    <property type="protein sequence ID" value="DAZ90678.1"/>
    <property type="molecule type" value="Viral_cRNA"/>
</dbReference>
<evidence type="ECO:0000256" key="1">
    <source>
        <dbReference type="SAM" id="MobiDB-lite"/>
    </source>
</evidence>
<protein>
    <submittedName>
        <fullName evidence="2">Protein 2</fullName>
    </submittedName>
</protein>